<feature type="signal peptide" evidence="1">
    <location>
        <begin position="1"/>
        <end position="21"/>
    </location>
</feature>
<reference evidence="2 3" key="1">
    <citation type="submission" date="2023-06" db="EMBL/GenBank/DDBJ databases">
        <title>Alteromonas sp. ASW11-36 isolated from intertidal sand.</title>
        <authorList>
            <person name="Li Y."/>
        </authorList>
    </citation>
    <scope>NUCLEOTIDE SEQUENCE [LARGE SCALE GENOMIC DNA]</scope>
    <source>
        <strain evidence="2 3">ASW11-36</strain>
    </source>
</reference>
<protein>
    <recommendedName>
        <fullName evidence="4">PEP-CTERM sorting domain-containing protein</fullName>
    </recommendedName>
</protein>
<sequence length="290" mass="31264">MNIKKILFSIAITTASFSSYATMVTSNGLCDPSTVQITVIETNPGGDAVTGMSYPIDSTKCLGYVTNPHNDWGNSPNPNNGLLGEGLLNGELNKDGYFIPGDYFLTNPNDSLVDLDGDDDFTDPGWIRLGGVDDIEDNDVQLNFEYDSINGYNIGQVINMQFSMNGTWSLSVDPSAIPFATNALGRPTVFDHLAFVMKGPNSGSSTSGWAVYDFNFYDLIDSGLNISLGDTAYSFEGTWDSSTIFGGQRLSHFSVWAHDPPGVSVDEPALLGLFALGLALVGFRRKSRNA</sequence>
<keyword evidence="1" id="KW-0732">Signal</keyword>
<gene>
    <name evidence="2" type="ORF">QTP81_01245</name>
</gene>
<evidence type="ECO:0000313" key="3">
    <source>
        <dbReference type="Proteomes" id="UP001234343"/>
    </source>
</evidence>
<evidence type="ECO:0008006" key="4">
    <source>
        <dbReference type="Google" id="ProtNLM"/>
    </source>
</evidence>
<comment type="caution">
    <text evidence="2">The sequence shown here is derived from an EMBL/GenBank/DDBJ whole genome shotgun (WGS) entry which is preliminary data.</text>
</comment>
<proteinExistence type="predicted"/>
<name>A0ABT7SUM5_9ALTE</name>
<feature type="chain" id="PRO_5046194144" description="PEP-CTERM sorting domain-containing protein" evidence="1">
    <location>
        <begin position="22"/>
        <end position="290"/>
    </location>
</feature>
<accession>A0ABT7SUM5</accession>
<dbReference type="EMBL" id="JAUCBP010000001">
    <property type="protein sequence ID" value="MDM7859229.1"/>
    <property type="molecule type" value="Genomic_DNA"/>
</dbReference>
<evidence type="ECO:0000313" key="2">
    <source>
        <dbReference type="EMBL" id="MDM7859229.1"/>
    </source>
</evidence>
<dbReference type="Proteomes" id="UP001234343">
    <property type="component" value="Unassembled WGS sequence"/>
</dbReference>
<organism evidence="2 3">
    <name type="scientific">Alteromonas arenosi</name>
    <dbReference type="NCBI Taxonomy" id="3055817"/>
    <lineage>
        <taxon>Bacteria</taxon>
        <taxon>Pseudomonadati</taxon>
        <taxon>Pseudomonadota</taxon>
        <taxon>Gammaproteobacteria</taxon>
        <taxon>Alteromonadales</taxon>
        <taxon>Alteromonadaceae</taxon>
        <taxon>Alteromonas/Salinimonas group</taxon>
        <taxon>Alteromonas</taxon>
    </lineage>
</organism>
<dbReference type="RefSeq" id="WP_289363146.1">
    <property type="nucleotide sequence ID" value="NZ_JAUCBP010000001.1"/>
</dbReference>
<evidence type="ECO:0000256" key="1">
    <source>
        <dbReference type="SAM" id="SignalP"/>
    </source>
</evidence>
<keyword evidence="3" id="KW-1185">Reference proteome</keyword>